<dbReference type="AlphaFoldDB" id="A0AAX4JJS7"/>
<evidence type="ECO:0000256" key="5">
    <source>
        <dbReference type="ARBA" id="ARBA00023125"/>
    </source>
</evidence>
<dbReference type="Proteomes" id="UP001355207">
    <property type="component" value="Chromosome 1"/>
</dbReference>
<evidence type="ECO:0000256" key="3">
    <source>
        <dbReference type="ARBA" id="ARBA00022833"/>
    </source>
</evidence>
<dbReference type="GO" id="GO:0006351">
    <property type="term" value="P:DNA-templated transcription"/>
    <property type="evidence" value="ECO:0007669"/>
    <property type="project" value="InterPro"/>
</dbReference>
<evidence type="ECO:0000256" key="1">
    <source>
        <dbReference type="ARBA" id="ARBA00004123"/>
    </source>
</evidence>
<dbReference type="SMART" id="SM00906">
    <property type="entry name" value="Fungal_trans"/>
    <property type="match status" value="1"/>
</dbReference>
<dbReference type="InterPro" id="IPR001138">
    <property type="entry name" value="Zn2Cys6_DnaBD"/>
</dbReference>
<dbReference type="CDD" id="cd00067">
    <property type="entry name" value="GAL4"/>
    <property type="match status" value="1"/>
</dbReference>
<keyword evidence="7" id="KW-0539">Nucleus</keyword>
<keyword evidence="5" id="KW-0238">DNA-binding</keyword>
<dbReference type="RefSeq" id="XP_066072427.1">
    <property type="nucleotide sequence ID" value="XM_066216330.1"/>
</dbReference>
<feature type="domain" description="Zn(2)-C6 fungal-type" evidence="9">
    <location>
        <begin position="64"/>
        <end position="94"/>
    </location>
</feature>
<keyword evidence="4" id="KW-0805">Transcription regulation</keyword>
<dbReference type="GO" id="GO:0005634">
    <property type="term" value="C:nucleus"/>
    <property type="evidence" value="ECO:0007669"/>
    <property type="project" value="UniProtKB-SubCell"/>
</dbReference>
<dbReference type="GO" id="GO:0008270">
    <property type="term" value="F:zinc ion binding"/>
    <property type="evidence" value="ECO:0007669"/>
    <property type="project" value="InterPro"/>
</dbReference>
<evidence type="ECO:0000256" key="8">
    <source>
        <dbReference type="SAM" id="MobiDB-lite"/>
    </source>
</evidence>
<evidence type="ECO:0000256" key="7">
    <source>
        <dbReference type="ARBA" id="ARBA00023242"/>
    </source>
</evidence>
<dbReference type="InterPro" id="IPR051615">
    <property type="entry name" value="Transcr_Regulatory_Elem"/>
</dbReference>
<dbReference type="PANTHER" id="PTHR31313">
    <property type="entry name" value="TY1 ENHANCER ACTIVATOR"/>
    <property type="match status" value="1"/>
</dbReference>
<keyword evidence="3" id="KW-0862">Zinc</keyword>
<dbReference type="Pfam" id="PF04082">
    <property type="entry name" value="Fungal_trans"/>
    <property type="match status" value="1"/>
</dbReference>
<comment type="subcellular location">
    <subcellularLocation>
        <location evidence="1">Nucleus</location>
    </subcellularLocation>
</comment>
<name>A0AAX4JJS7_9TREE</name>
<keyword evidence="2" id="KW-0479">Metal-binding</keyword>
<feature type="compositionally biased region" description="Low complexity" evidence="8">
    <location>
        <begin position="10"/>
        <end position="19"/>
    </location>
</feature>
<evidence type="ECO:0000256" key="2">
    <source>
        <dbReference type="ARBA" id="ARBA00022723"/>
    </source>
</evidence>
<organism evidence="10 11">
    <name type="scientific">Kwoniella dendrophila CBS 6074</name>
    <dbReference type="NCBI Taxonomy" id="1295534"/>
    <lineage>
        <taxon>Eukaryota</taxon>
        <taxon>Fungi</taxon>
        <taxon>Dikarya</taxon>
        <taxon>Basidiomycota</taxon>
        <taxon>Agaricomycotina</taxon>
        <taxon>Tremellomycetes</taxon>
        <taxon>Tremellales</taxon>
        <taxon>Cryptococcaceae</taxon>
        <taxon>Kwoniella</taxon>
    </lineage>
</organism>
<dbReference type="SMART" id="SM00066">
    <property type="entry name" value="GAL4"/>
    <property type="match status" value="1"/>
</dbReference>
<reference evidence="10 11" key="1">
    <citation type="submission" date="2024-01" db="EMBL/GenBank/DDBJ databases">
        <title>Comparative genomics of Cryptococcus and Kwoniella reveals pathogenesis evolution and contrasting modes of karyotype evolution via chromosome fusion or intercentromeric recombination.</title>
        <authorList>
            <person name="Coelho M.A."/>
            <person name="David-Palma M."/>
            <person name="Shea T."/>
            <person name="Bowers K."/>
            <person name="McGinley-Smith S."/>
            <person name="Mohammad A.W."/>
            <person name="Gnirke A."/>
            <person name="Yurkov A.M."/>
            <person name="Nowrousian M."/>
            <person name="Sun S."/>
            <person name="Cuomo C.A."/>
            <person name="Heitman J."/>
        </authorList>
    </citation>
    <scope>NUCLEOTIDE SEQUENCE [LARGE SCALE GENOMIC DNA]</scope>
    <source>
        <strain evidence="10 11">CBS 6074</strain>
    </source>
</reference>
<dbReference type="CDD" id="cd12148">
    <property type="entry name" value="fungal_TF_MHR"/>
    <property type="match status" value="1"/>
</dbReference>
<gene>
    <name evidence="10" type="ORF">L201_000530</name>
</gene>
<dbReference type="InterPro" id="IPR036864">
    <property type="entry name" value="Zn2-C6_fun-type_DNA-bd_sf"/>
</dbReference>
<dbReference type="PROSITE" id="PS00463">
    <property type="entry name" value="ZN2_CY6_FUNGAL_1"/>
    <property type="match status" value="1"/>
</dbReference>
<evidence type="ECO:0000313" key="11">
    <source>
        <dbReference type="Proteomes" id="UP001355207"/>
    </source>
</evidence>
<protein>
    <recommendedName>
        <fullName evidence="9">Zn(2)-C6 fungal-type domain-containing protein</fullName>
    </recommendedName>
</protein>
<dbReference type="Gene3D" id="4.10.240.10">
    <property type="entry name" value="Zn(2)-C6 fungal-type DNA-binding domain"/>
    <property type="match status" value="1"/>
</dbReference>
<feature type="region of interest" description="Disordered" evidence="8">
    <location>
        <begin position="207"/>
        <end position="272"/>
    </location>
</feature>
<evidence type="ECO:0000259" key="9">
    <source>
        <dbReference type="PROSITE" id="PS50048"/>
    </source>
</evidence>
<evidence type="ECO:0000256" key="4">
    <source>
        <dbReference type="ARBA" id="ARBA00023015"/>
    </source>
</evidence>
<dbReference type="PROSITE" id="PS50048">
    <property type="entry name" value="ZN2_CY6_FUNGAL_2"/>
    <property type="match status" value="1"/>
</dbReference>
<evidence type="ECO:0000313" key="10">
    <source>
        <dbReference type="EMBL" id="WWC85664.1"/>
    </source>
</evidence>
<feature type="region of interest" description="Disordered" evidence="8">
    <location>
        <begin position="122"/>
        <end position="142"/>
    </location>
</feature>
<dbReference type="GO" id="GO:0000981">
    <property type="term" value="F:DNA-binding transcription factor activity, RNA polymerase II-specific"/>
    <property type="evidence" value="ECO:0007669"/>
    <property type="project" value="InterPro"/>
</dbReference>
<evidence type="ECO:0000256" key="6">
    <source>
        <dbReference type="ARBA" id="ARBA00023163"/>
    </source>
</evidence>
<keyword evidence="11" id="KW-1185">Reference proteome</keyword>
<feature type="compositionally biased region" description="Low complexity" evidence="8">
    <location>
        <begin position="38"/>
        <end position="48"/>
    </location>
</feature>
<sequence length="818" mass="90804">MNHNPPEDASSSTSNSNPNAKRSLAPGGSNNDGEDNDSNNNDSEGGPSQTKRQRRSGLKHASRACDACKSRKSRCDGAQPVCGFCASKKLSCTYDKEDKRRGRGSVVDLRDRINTLVDLLTTKGTSLGPGEGGAGSSDNPISPPNNINLTSSQMQQISSLGVNSDSILSDSNMLDNNMMTFPSDPMISPVTSLTFPIHNQDHDLNLLESPANPIPMGLPSSSMRRPSDASLILNNPRNQPAERRPSGSPYDHSPVSQVSNRGDRLKRPDPGSLMQFGPTSLWSYAQDKNPASNANATSSEPFLDLRPGDWIDWARPLPPELDISKAVHDMAISFFGAYYAPWCMVIDMQAFLRDLEICNLVTRTPRTSPSPRRTSAYSPLLHVCALYLGLHLRRDDWTTTAQQMDRFFDKHCAALIMEEIEDPSTSTLRALNIFATCLNIRKDKSARNTGYIYFGMAFAAVQALGVDLNCDHLVLSGQITTEEREMRNNTYWTVFQQDLLRAIAAGRPPMLRGRSEIPLPTINPDTDSRIWFSNNPLKVGSSNGLQGMFSTVFHWSTRIHQILRRTLETPLYSGQDDTQDRDAKVLGISRELHDWFQQQPFQQPTLHPVPHLLVMHMMYQLTTIYLFRPYYRSELDITPSPADRCVEAAARTSELLRVYENEHGLRNGVATLIPIVFAIATVQLLVLVSNHSDPPGSRVNNQSLDETVWFINQLAPSWIEARRGLEVIQTLRSEWLPGSNADIIVGNNIGNTGSSGSGLQVQSNHTNNIILPNFDQSDKLPEELHEWLMSTTFYDILHNNGDNNTNINNFSSDMTGGP</sequence>
<accession>A0AAX4JJS7</accession>
<dbReference type="GeneID" id="91091202"/>
<dbReference type="EMBL" id="CP144098">
    <property type="protein sequence ID" value="WWC85664.1"/>
    <property type="molecule type" value="Genomic_DNA"/>
</dbReference>
<dbReference type="InterPro" id="IPR007219">
    <property type="entry name" value="XnlR_reg_dom"/>
</dbReference>
<feature type="region of interest" description="Disordered" evidence="8">
    <location>
        <begin position="1"/>
        <end position="59"/>
    </location>
</feature>
<keyword evidence="6" id="KW-0804">Transcription</keyword>
<dbReference type="PANTHER" id="PTHR31313:SF81">
    <property type="entry name" value="TY1 ENHANCER ACTIVATOR"/>
    <property type="match status" value="1"/>
</dbReference>
<dbReference type="Pfam" id="PF00172">
    <property type="entry name" value="Zn_clus"/>
    <property type="match status" value="1"/>
</dbReference>
<dbReference type="GO" id="GO:0003677">
    <property type="term" value="F:DNA binding"/>
    <property type="evidence" value="ECO:0007669"/>
    <property type="project" value="UniProtKB-KW"/>
</dbReference>
<dbReference type="SUPFAM" id="SSF57701">
    <property type="entry name" value="Zn2/Cys6 DNA-binding domain"/>
    <property type="match status" value="1"/>
</dbReference>
<proteinExistence type="predicted"/>